<dbReference type="PANTHER" id="PTHR42824">
    <property type="entry name" value="GLUTAMINE AMIDOTRANSFERASE"/>
    <property type="match status" value="1"/>
</dbReference>
<dbReference type="Gene3D" id="3.60.20.10">
    <property type="entry name" value="Glutamine Phosphoribosylpyrophosphate, subunit 1, domain 1"/>
    <property type="match status" value="1"/>
</dbReference>
<dbReference type="CDD" id="cd01908">
    <property type="entry name" value="YafJ"/>
    <property type="match status" value="1"/>
</dbReference>
<sequence length="327" mass="36162">MLEADIVPVPSGVLPASLSRTRDMCQLFGMNCAEPTDVTFSFTGFAARGGLTDHHADGWGIAFFEDKACRLFIDQQSSATSPIAEMVKRYPIKSKNTIAHIRKATQGHILLENCHPFMRELWGRHWIFAHNGDLHEYSPDLEGSVYQPVGTTDSEKAFCKLMQGLREAFPSAQPPLPELFEQIGELTRDITRHGVFNFLMSNGQALFAHCSTRLHYLVRRWPFSTAHLIDEDISIDFAKYTTPEDRVAVIATQPLTDDEVWTALEPGELVMFQCGDVAATMRIPVPEAVLEKLRDPSLDASASAPRRAAALAASGEAGDLGDDPVDF</sequence>
<dbReference type="PANTHER" id="PTHR42824:SF1">
    <property type="entry name" value="GLUTAMINE AMIDOTRANSFERASE YAFJ-RELATED"/>
    <property type="match status" value="1"/>
</dbReference>
<dbReference type="AlphaFoldDB" id="Q2SZ73"/>
<dbReference type="Proteomes" id="UP000001930">
    <property type="component" value="Chromosome I"/>
</dbReference>
<gene>
    <name evidence="3" type="ordered locus">BTH_I1229</name>
</gene>
<accession>Q2SZ73</accession>
<dbReference type="HOGENOM" id="CLU_059273_0_0_4"/>
<keyword evidence="1 3" id="KW-0315">Glutamine amidotransferase</keyword>
<dbReference type="SUPFAM" id="SSF56235">
    <property type="entry name" value="N-terminal nucleophile aminohydrolases (Ntn hydrolases)"/>
    <property type="match status" value="1"/>
</dbReference>
<dbReference type="Pfam" id="PF13230">
    <property type="entry name" value="GATase_4"/>
    <property type="match status" value="1"/>
</dbReference>
<dbReference type="InterPro" id="IPR029055">
    <property type="entry name" value="Ntn_hydrolases_N"/>
</dbReference>
<evidence type="ECO:0000313" key="4">
    <source>
        <dbReference type="Proteomes" id="UP000001930"/>
    </source>
</evidence>
<dbReference type="InterPro" id="IPR017932">
    <property type="entry name" value="GATase_2_dom"/>
</dbReference>
<keyword evidence="4" id="KW-1185">Reference proteome</keyword>
<protein>
    <submittedName>
        <fullName evidence="3">Glutamine amidotransferases class-II domain protein</fullName>
    </submittedName>
</protein>
<name>Q2SZ73_BURTA</name>
<reference evidence="3 4" key="1">
    <citation type="journal article" date="2005" name="BMC Genomics">
        <title>Bacterial genome adaptation to niches: divergence of the potential virulence genes in three Burkholderia species of different survival strategies.</title>
        <authorList>
            <person name="Kim H.S."/>
            <person name="Schell M.A."/>
            <person name="Yu Y."/>
            <person name="Ulrich R.L."/>
            <person name="Sarria S.H."/>
            <person name="Nierman W.C."/>
            <person name="DeShazer D."/>
        </authorList>
    </citation>
    <scope>NUCLEOTIDE SEQUENCE [LARGE SCALE GENOMIC DNA]</scope>
    <source>
        <strain evidence="4">ATCC 700388 / DSM 13276 / CCUG 48851 / CIP 106301 / E264</strain>
    </source>
</reference>
<proteinExistence type="predicted"/>
<evidence type="ECO:0000313" key="3">
    <source>
        <dbReference type="EMBL" id="ABC37842.1"/>
    </source>
</evidence>
<evidence type="ECO:0000256" key="1">
    <source>
        <dbReference type="ARBA" id="ARBA00022962"/>
    </source>
</evidence>
<organism evidence="3 4">
    <name type="scientific">Burkholderia thailandensis (strain ATCC 700388 / DSM 13276 / CCUG 48851 / CIP 106301 / E264)</name>
    <dbReference type="NCBI Taxonomy" id="271848"/>
    <lineage>
        <taxon>Bacteria</taxon>
        <taxon>Pseudomonadati</taxon>
        <taxon>Pseudomonadota</taxon>
        <taxon>Betaproteobacteria</taxon>
        <taxon>Burkholderiales</taxon>
        <taxon>Burkholderiaceae</taxon>
        <taxon>Burkholderia</taxon>
        <taxon>pseudomallei group</taxon>
    </lineage>
</organism>
<dbReference type="EMBL" id="CP000086">
    <property type="protein sequence ID" value="ABC37842.1"/>
    <property type="molecule type" value="Genomic_DNA"/>
</dbReference>
<dbReference type="InterPro" id="IPR026869">
    <property type="entry name" value="EgtC-like"/>
</dbReference>
<feature type="domain" description="Glutamine amidotransferase type-2" evidence="2">
    <location>
        <begin position="25"/>
        <end position="275"/>
    </location>
</feature>
<dbReference type="KEGG" id="bte:BTH_I1229"/>
<dbReference type="PROSITE" id="PS51278">
    <property type="entry name" value="GATASE_TYPE_2"/>
    <property type="match status" value="1"/>
</dbReference>
<evidence type="ECO:0000259" key="2">
    <source>
        <dbReference type="PROSITE" id="PS51278"/>
    </source>
</evidence>